<dbReference type="Proteomes" id="UP001154282">
    <property type="component" value="Unassembled WGS sequence"/>
</dbReference>
<sequence length="164" mass="18853">MISRVKRGGQTSKIYAICQRIVKSLVGYYQSVVDEQSKREKNGHSKTYIFMEAKPVTRSTRLRSLATNDGTALSSVLGSFTTKEPWSEDKNEHHEFDGSKSHGVKTQRQRSIAATKRPTVKKLHRFRPCVVTIREIRKEDKRMQVLWLKSSELLIPYPIQGLHP</sequence>
<reference evidence="2" key="1">
    <citation type="submission" date="2022-08" db="EMBL/GenBank/DDBJ databases">
        <authorList>
            <person name="Gutierrez-Valencia J."/>
        </authorList>
    </citation>
    <scope>NUCLEOTIDE SEQUENCE</scope>
</reference>
<proteinExistence type="predicted"/>
<gene>
    <name evidence="2" type="ORF">LITE_LOCUS6260</name>
</gene>
<evidence type="ECO:0000313" key="3">
    <source>
        <dbReference type="Proteomes" id="UP001154282"/>
    </source>
</evidence>
<keyword evidence="3" id="KW-1185">Reference proteome</keyword>
<protein>
    <submittedName>
        <fullName evidence="2">Uncharacterized protein</fullName>
    </submittedName>
</protein>
<feature type="compositionally biased region" description="Basic and acidic residues" evidence="1">
    <location>
        <begin position="85"/>
        <end position="100"/>
    </location>
</feature>
<name>A0AAV0HW73_9ROSI</name>
<dbReference type="EMBL" id="CAMGYJ010000003">
    <property type="protein sequence ID" value="CAI0389489.1"/>
    <property type="molecule type" value="Genomic_DNA"/>
</dbReference>
<organism evidence="2 3">
    <name type="scientific">Linum tenue</name>
    <dbReference type="NCBI Taxonomy" id="586396"/>
    <lineage>
        <taxon>Eukaryota</taxon>
        <taxon>Viridiplantae</taxon>
        <taxon>Streptophyta</taxon>
        <taxon>Embryophyta</taxon>
        <taxon>Tracheophyta</taxon>
        <taxon>Spermatophyta</taxon>
        <taxon>Magnoliopsida</taxon>
        <taxon>eudicotyledons</taxon>
        <taxon>Gunneridae</taxon>
        <taxon>Pentapetalae</taxon>
        <taxon>rosids</taxon>
        <taxon>fabids</taxon>
        <taxon>Malpighiales</taxon>
        <taxon>Linaceae</taxon>
        <taxon>Linum</taxon>
    </lineage>
</organism>
<dbReference type="AlphaFoldDB" id="A0AAV0HW73"/>
<comment type="caution">
    <text evidence="2">The sequence shown here is derived from an EMBL/GenBank/DDBJ whole genome shotgun (WGS) entry which is preliminary data.</text>
</comment>
<feature type="region of interest" description="Disordered" evidence="1">
    <location>
        <begin position="84"/>
        <end position="114"/>
    </location>
</feature>
<evidence type="ECO:0000313" key="2">
    <source>
        <dbReference type="EMBL" id="CAI0389489.1"/>
    </source>
</evidence>
<accession>A0AAV0HW73</accession>
<evidence type="ECO:0000256" key="1">
    <source>
        <dbReference type="SAM" id="MobiDB-lite"/>
    </source>
</evidence>